<comment type="catalytic activity">
    <reaction evidence="1 14">
        <text>Hydrolyzes free adenine bases from 7,8-dihydro-8-oxoguanine:adenine mismatched double-stranded DNA, leaving an apurinic site.</text>
        <dbReference type="EC" id="3.2.2.31"/>
    </reaction>
</comment>
<dbReference type="PROSITE" id="PS01155">
    <property type="entry name" value="ENDONUCLEASE_III_2"/>
    <property type="match status" value="1"/>
</dbReference>
<evidence type="ECO:0000256" key="6">
    <source>
        <dbReference type="ARBA" id="ARBA00022485"/>
    </source>
</evidence>
<dbReference type="RefSeq" id="WP_013485347.1">
    <property type="nucleotide sequence ID" value="NC_014828.1"/>
</dbReference>
<dbReference type="EC" id="3.2.2.31" evidence="4 14"/>
<dbReference type="Gene3D" id="1.10.1670.10">
    <property type="entry name" value="Helix-hairpin-Helix base-excision DNA repair enzymes (C-terminal)"/>
    <property type="match status" value="1"/>
</dbReference>
<dbReference type="InterPro" id="IPR003265">
    <property type="entry name" value="HhH-GPD_domain"/>
</dbReference>
<evidence type="ECO:0000256" key="2">
    <source>
        <dbReference type="ARBA" id="ARBA00002933"/>
    </source>
</evidence>
<evidence type="ECO:0000313" key="16">
    <source>
        <dbReference type="EMBL" id="ADU26992.1"/>
    </source>
</evidence>
<keyword evidence="17" id="KW-1185">Reference proteome</keyword>
<dbReference type="Gene3D" id="3.90.79.10">
    <property type="entry name" value="Nucleoside Triphosphate Pyrophosphohydrolase"/>
    <property type="match status" value="1"/>
</dbReference>
<evidence type="ECO:0000256" key="10">
    <source>
        <dbReference type="ARBA" id="ARBA00023004"/>
    </source>
</evidence>
<dbReference type="eggNOG" id="COG1194">
    <property type="taxonomic scope" value="Bacteria"/>
</dbReference>
<evidence type="ECO:0000256" key="3">
    <source>
        <dbReference type="ARBA" id="ARBA00008343"/>
    </source>
</evidence>
<dbReference type="InterPro" id="IPR044298">
    <property type="entry name" value="MIG/MutY"/>
</dbReference>
<dbReference type="SUPFAM" id="SSF48150">
    <property type="entry name" value="DNA-glycosylase"/>
    <property type="match status" value="1"/>
</dbReference>
<evidence type="ECO:0000256" key="14">
    <source>
        <dbReference type="RuleBase" id="RU365096"/>
    </source>
</evidence>
<evidence type="ECO:0000256" key="9">
    <source>
        <dbReference type="ARBA" id="ARBA00022801"/>
    </source>
</evidence>
<evidence type="ECO:0000256" key="7">
    <source>
        <dbReference type="ARBA" id="ARBA00022723"/>
    </source>
</evidence>
<dbReference type="InterPro" id="IPR005760">
    <property type="entry name" value="A/G_AdeGlyc_MutY"/>
</dbReference>
<dbReference type="GO" id="GO:0000701">
    <property type="term" value="F:purine-specific mismatch base pair DNA N-glycosylase activity"/>
    <property type="evidence" value="ECO:0007669"/>
    <property type="project" value="UniProtKB-EC"/>
</dbReference>
<dbReference type="InterPro" id="IPR000445">
    <property type="entry name" value="HhH_motif"/>
</dbReference>
<keyword evidence="6" id="KW-0004">4Fe-4S</keyword>
<dbReference type="PANTHER" id="PTHR42944">
    <property type="entry name" value="ADENINE DNA GLYCOSYLASE"/>
    <property type="match status" value="1"/>
</dbReference>
<name>E6U7G9_ETHHY</name>
<dbReference type="SMART" id="SM00478">
    <property type="entry name" value="ENDO3c"/>
    <property type="match status" value="1"/>
</dbReference>
<evidence type="ECO:0000256" key="11">
    <source>
        <dbReference type="ARBA" id="ARBA00023014"/>
    </source>
</evidence>
<dbReference type="AlphaFoldDB" id="E6U7G9"/>
<evidence type="ECO:0000256" key="8">
    <source>
        <dbReference type="ARBA" id="ARBA00022763"/>
    </source>
</evidence>
<evidence type="ECO:0000256" key="13">
    <source>
        <dbReference type="ARBA" id="ARBA00023295"/>
    </source>
</evidence>
<evidence type="ECO:0000256" key="12">
    <source>
        <dbReference type="ARBA" id="ARBA00023204"/>
    </source>
</evidence>
<dbReference type="CDD" id="cd03431">
    <property type="entry name" value="NUDIX_DNA_Glycosylase_C-MutY"/>
    <property type="match status" value="1"/>
</dbReference>
<organism evidence="16 17">
    <name type="scientific">Ethanoligenens harbinense (strain DSM 18485 / JCM 12961 / CGMCC 1.5033 / YUAN-3)</name>
    <dbReference type="NCBI Taxonomy" id="663278"/>
    <lineage>
        <taxon>Bacteria</taxon>
        <taxon>Bacillati</taxon>
        <taxon>Bacillota</taxon>
        <taxon>Clostridia</taxon>
        <taxon>Eubacteriales</taxon>
        <taxon>Oscillospiraceae</taxon>
        <taxon>Ethanoligenens</taxon>
    </lineage>
</organism>
<keyword evidence="9" id="KW-0378">Hydrolase</keyword>
<protein>
    <recommendedName>
        <fullName evidence="5 14">Adenine DNA glycosylase</fullName>
        <ecNumber evidence="4 14">3.2.2.31</ecNumber>
    </recommendedName>
</protein>
<evidence type="ECO:0000256" key="4">
    <source>
        <dbReference type="ARBA" id="ARBA00012045"/>
    </source>
</evidence>
<keyword evidence="10 14" id="KW-0408">Iron</keyword>
<evidence type="ECO:0000313" key="17">
    <source>
        <dbReference type="Proteomes" id="UP000001551"/>
    </source>
</evidence>
<proteinExistence type="inferred from homology"/>
<dbReference type="InterPro" id="IPR023170">
    <property type="entry name" value="HhH_base_excis_C"/>
</dbReference>
<dbReference type="EMBL" id="CP002400">
    <property type="protein sequence ID" value="ADU26992.1"/>
    <property type="molecule type" value="Genomic_DNA"/>
</dbReference>
<dbReference type="Proteomes" id="UP000001551">
    <property type="component" value="Chromosome"/>
</dbReference>
<dbReference type="GO" id="GO:0046872">
    <property type="term" value="F:metal ion binding"/>
    <property type="evidence" value="ECO:0007669"/>
    <property type="project" value="UniProtKB-UniRule"/>
</dbReference>
<dbReference type="InterPro" id="IPR011257">
    <property type="entry name" value="DNA_glycosylase"/>
</dbReference>
<evidence type="ECO:0000259" key="15">
    <source>
        <dbReference type="SMART" id="SM00478"/>
    </source>
</evidence>
<dbReference type="Gene3D" id="1.10.340.30">
    <property type="entry name" value="Hypothetical protein, domain 2"/>
    <property type="match status" value="1"/>
</dbReference>
<evidence type="ECO:0000256" key="1">
    <source>
        <dbReference type="ARBA" id="ARBA00000843"/>
    </source>
</evidence>
<keyword evidence="13 14" id="KW-0326">Glycosidase</keyword>
<dbReference type="PANTHER" id="PTHR42944:SF1">
    <property type="entry name" value="ADENINE DNA GLYCOSYLASE"/>
    <property type="match status" value="1"/>
</dbReference>
<dbReference type="FunFam" id="1.10.340.30:FF:000002">
    <property type="entry name" value="Adenine DNA glycosylase"/>
    <property type="match status" value="1"/>
</dbReference>
<comment type="similarity">
    <text evidence="3 14">Belongs to the Nth/MutY family.</text>
</comment>
<dbReference type="GO" id="GO:0032357">
    <property type="term" value="F:oxidized purine DNA binding"/>
    <property type="evidence" value="ECO:0007669"/>
    <property type="project" value="TreeGrafter"/>
</dbReference>
<keyword evidence="12" id="KW-0234">DNA repair</keyword>
<keyword evidence="8 14" id="KW-0227">DNA damage</keyword>
<dbReference type="Pfam" id="PF00730">
    <property type="entry name" value="HhH-GPD"/>
    <property type="match status" value="1"/>
</dbReference>
<dbReference type="HOGENOM" id="CLU_012862_0_0_9"/>
<dbReference type="Pfam" id="PF14815">
    <property type="entry name" value="NUDIX_4"/>
    <property type="match status" value="1"/>
</dbReference>
<dbReference type="GO" id="GO:0035485">
    <property type="term" value="F:adenine/guanine mispair binding"/>
    <property type="evidence" value="ECO:0007669"/>
    <property type="project" value="TreeGrafter"/>
</dbReference>
<dbReference type="GO" id="GO:0034039">
    <property type="term" value="F:8-oxo-7,8-dihydroguanine DNA N-glycosylase activity"/>
    <property type="evidence" value="ECO:0007669"/>
    <property type="project" value="TreeGrafter"/>
</dbReference>
<dbReference type="Pfam" id="PF00633">
    <property type="entry name" value="HHH"/>
    <property type="match status" value="1"/>
</dbReference>
<reference evidence="16 17" key="1">
    <citation type="submission" date="2010-12" db="EMBL/GenBank/DDBJ databases">
        <title>Complete sequence of Ethanoligenens harbinense YUAN-3.</title>
        <authorList>
            <person name="Lucas S."/>
            <person name="Copeland A."/>
            <person name="Lapidus A."/>
            <person name="Cheng J.-F."/>
            <person name="Bruce D."/>
            <person name="Goodwin L."/>
            <person name="Pitluck S."/>
            <person name="Chertkov O."/>
            <person name="Misra M."/>
            <person name="Detter J.C."/>
            <person name="Han C."/>
            <person name="Tapia R."/>
            <person name="Land M."/>
            <person name="Hauser L."/>
            <person name="Jeffries C."/>
            <person name="Kyrpides N."/>
            <person name="Ivanova N."/>
            <person name="Mikhailova N."/>
            <person name="Wang A."/>
            <person name="Mouttaki H."/>
            <person name="He Z."/>
            <person name="Zhou J."/>
            <person name="Hemme C.L."/>
            <person name="Woyke T."/>
        </authorList>
    </citation>
    <scope>NUCLEOTIDE SEQUENCE [LARGE SCALE GENOMIC DNA]</scope>
    <source>
        <strain evidence="17">DSM 18485 / JCM 12961 / CGMCC 1.5033 / YUAN-3</strain>
    </source>
</reference>
<gene>
    <name evidence="16" type="ordered locus">Ethha_1455</name>
</gene>
<dbReference type="NCBIfam" id="TIGR01084">
    <property type="entry name" value="mutY"/>
    <property type="match status" value="1"/>
</dbReference>
<keyword evidence="7" id="KW-0479">Metal-binding</keyword>
<feature type="domain" description="HhH-GPD" evidence="15">
    <location>
        <begin position="52"/>
        <end position="203"/>
    </location>
</feature>
<dbReference type="InterPro" id="IPR015797">
    <property type="entry name" value="NUDIX_hydrolase-like_dom_sf"/>
</dbReference>
<accession>E6U7G9</accession>
<dbReference type="GO" id="GO:0051539">
    <property type="term" value="F:4 iron, 4 sulfur cluster binding"/>
    <property type="evidence" value="ECO:0007669"/>
    <property type="project" value="UniProtKB-UniRule"/>
</dbReference>
<dbReference type="GO" id="GO:0006298">
    <property type="term" value="P:mismatch repair"/>
    <property type="evidence" value="ECO:0007669"/>
    <property type="project" value="TreeGrafter"/>
</dbReference>
<dbReference type="GO" id="GO:0006284">
    <property type="term" value="P:base-excision repair"/>
    <property type="evidence" value="ECO:0007669"/>
    <property type="project" value="UniProtKB-UniRule"/>
</dbReference>
<dbReference type="STRING" id="663278.Ethha_1455"/>
<dbReference type="SUPFAM" id="SSF55811">
    <property type="entry name" value="Nudix"/>
    <property type="match status" value="1"/>
</dbReference>
<comment type="function">
    <text evidence="2">Adenine glycosylase active on G-A mispairs. MutY also corrects error-prone DNA synthesis past GO lesions which are due to the oxidatively damaged form of guanine: 7,8-dihydro-8-oxoguanine (8-oxo-dGTP).</text>
</comment>
<dbReference type="InterPro" id="IPR029119">
    <property type="entry name" value="MutY_C"/>
</dbReference>
<keyword evidence="11" id="KW-0411">Iron-sulfur</keyword>
<dbReference type="CDD" id="cd00056">
    <property type="entry name" value="ENDO3c"/>
    <property type="match status" value="1"/>
</dbReference>
<dbReference type="InterPro" id="IPR004036">
    <property type="entry name" value="Endonuclease-III-like_CS2"/>
</dbReference>
<dbReference type="KEGG" id="eha:Ethha_1455"/>
<comment type="cofactor">
    <cofactor evidence="14">
        <name>[4Fe-4S] cluster</name>
        <dbReference type="ChEBI" id="CHEBI:49883"/>
    </cofactor>
    <text evidence="14">Binds 1 [4Fe-4S] cluster.</text>
</comment>
<sequence length="368" mass="40295">MNDRRKSLFVPEKIDALRPFSAPLLAWYGANARRLPWRVLPTPYRVWVSEIMLQQTRVEAVVPYYERFLAALPDLPALARAPEDRLLKLWEGLGYYSRVRNMQKAAQAVVLAGGTNLPGSYEALRALPGIGPYTAGAVASIAFGIPVPAVDGNVLRVLARLLACREDIALPQVKRAFEQAAAALLLRECPGDFNQAMMELGATVCLPNAAPRCADCPVRAFCAAARAGNAPDYPYKSPKKPRVVEERTVFVVVAEHTVLLRRRAGKGLLAGMWELPNLAGWLSAEETGAVLAGWGMPEAETRALGDGKHIFSHIEWRMKGLLALPHACPPVEDGVWANAADLAERYALPSAFRPYARLLLELLARDGM</sequence>
<evidence type="ECO:0000256" key="5">
    <source>
        <dbReference type="ARBA" id="ARBA00022023"/>
    </source>
</evidence>